<sequence>MVIKVVPYSSLWVKVFQEEANIIKDRLKEKCLDIYHIGSTSVYGLIAKPSVDILCIVDKLNDSLILE</sequence>
<accession>A0A429XW77</accession>
<name>A0A429XW77_9RICK</name>
<dbReference type="OrthoDB" id="9799092at2"/>
<protein>
    <recommendedName>
        <fullName evidence="3">GrpB family protein</fullName>
    </recommendedName>
</protein>
<dbReference type="Proteomes" id="UP000279470">
    <property type="component" value="Unassembled WGS sequence"/>
</dbReference>
<evidence type="ECO:0000313" key="1">
    <source>
        <dbReference type="EMBL" id="RST72631.1"/>
    </source>
</evidence>
<dbReference type="InterPro" id="IPR007344">
    <property type="entry name" value="GrpB/CoaE"/>
</dbReference>
<dbReference type="PANTHER" id="PTHR34822:SF1">
    <property type="entry name" value="GRPB FAMILY PROTEIN"/>
    <property type="match status" value="1"/>
</dbReference>
<dbReference type="SUPFAM" id="SSF81301">
    <property type="entry name" value="Nucleotidyltransferase"/>
    <property type="match status" value="1"/>
</dbReference>
<gene>
    <name evidence="1" type="ORF">EIC27_00015</name>
</gene>
<proteinExistence type="predicted"/>
<reference evidence="2" key="1">
    <citation type="submission" date="2018-11" db="EMBL/GenBank/DDBJ databases">
        <title>Phylogenetic, genomic, and biogeographic characterization of a novel and ubiquitous marine invertebrate-associated Rickettsiales parasite, Candidatus Marinoinvertebrata rohwerii, gen. nov., sp. nov.</title>
        <authorList>
            <person name="Klinges J.G."/>
            <person name="Rosales S.M."/>
            <person name="Mcminds R."/>
            <person name="Shaver E.C."/>
            <person name="Shantz A."/>
            <person name="Peters E.C."/>
            <person name="Burkepile D.E."/>
            <person name="Silliman B.R."/>
            <person name="Vega Thurber R.L."/>
        </authorList>
    </citation>
    <scope>NUCLEOTIDE SEQUENCE [LARGE SCALE GENOMIC DNA]</scope>
    <source>
        <strain evidence="2">a_cerv_44</strain>
    </source>
</reference>
<dbReference type="PANTHER" id="PTHR34822">
    <property type="entry name" value="GRPB DOMAIN PROTEIN (AFU_ORTHOLOGUE AFUA_1G01530)"/>
    <property type="match status" value="1"/>
</dbReference>
<dbReference type="RefSeq" id="WP_126044119.1">
    <property type="nucleotide sequence ID" value="NZ_RXFM01000001.1"/>
</dbReference>
<dbReference type="EMBL" id="RXFM01000001">
    <property type="protein sequence ID" value="RST72631.1"/>
    <property type="molecule type" value="Genomic_DNA"/>
</dbReference>
<evidence type="ECO:0000313" key="2">
    <source>
        <dbReference type="Proteomes" id="UP000279470"/>
    </source>
</evidence>
<dbReference type="Gene3D" id="3.30.460.10">
    <property type="entry name" value="Beta Polymerase, domain 2"/>
    <property type="match status" value="1"/>
</dbReference>
<dbReference type="Pfam" id="PF04229">
    <property type="entry name" value="GrpB"/>
    <property type="match status" value="1"/>
</dbReference>
<dbReference type="InterPro" id="IPR043519">
    <property type="entry name" value="NT_sf"/>
</dbReference>
<keyword evidence="2" id="KW-1185">Reference proteome</keyword>
<dbReference type="AlphaFoldDB" id="A0A429XW77"/>
<comment type="caution">
    <text evidence="1">The sequence shown here is derived from an EMBL/GenBank/DDBJ whole genome shotgun (WGS) entry which is preliminary data.</text>
</comment>
<organism evidence="1 2">
    <name type="scientific">Candidatus Aquarickettsia rohweri</name>
    <dbReference type="NCBI Taxonomy" id="2602574"/>
    <lineage>
        <taxon>Bacteria</taxon>
        <taxon>Pseudomonadati</taxon>
        <taxon>Pseudomonadota</taxon>
        <taxon>Alphaproteobacteria</taxon>
        <taxon>Rickettsiales</taxon>
        <taxon>Candidatus Midichloriaceae</taxon>
        <taxon>Candidatus Aquarickettsia</taxon>
    </lineage>
</organism>
<evidence type="ECO:0008006" key="3">
    <source>
        <dbReference type="Google" id="ProtNLM"/>
    </source>
</evidence>